<protein>
    <submittedName>
        <fullName evidence="2">Uncharacterized protein</fullName>
    </submittedName>
</protein>
<evidence type="ECO:0000313" key="2">
    <source>
        <dbReference type="EMBL" id="KAH0773537.1"/>
    </source>
</evidence>
<dbReference type="Proteomes" id="UP000826656">
    <property type="component" value="Unassembled WGS sequence"/>
</dbReference>
<organism evidence="2 3">
    <name type="scientific">Solanum tuberosum</name>
    <name type="common">Potato</name>
    <dbReference type="NCBI Taxonomy" id="4113"/>
    <lineage>
        <taxon>Eukaryota</taxon>
        <taxon>Viridiplantae</taxon>
        <taxon>Streptophyta</taxon>
        <taxon>Embryophyta</taxon>
        <taxon>Tracheophyta</taxon>
        <taxon>Spermatophyta</taxon>
        <taxon>Magnoliopsida</taxon>
        <taxon>eudicotyledons</taxon>
        <taxon>Gunneridae</taxon>
        <taxon>Pentapetalae</taxon>
        <taxon>asterids</taxon>
        <taxon>lamiids</taxon>
        <taxon>Solanales</taxon>
        <taxon>Solanaceae</taxon>
        <taxon>Solanoideae</taxon>
        <taxon>Solaneae</taxon>
        <taxon>Solanum</taxon>
    </lineage>
</organism>
<feature type="region of interest" description="Disordered" evidence="1">
    <location>
        <begin position="30"/>
        <end position="51"/>
    </location>
</feature>
<gene>
    <name evidence="2" type="ORF">KY290_010674</name>
</gene>
<proteinExistence type="predicted"/>
<evidence type="ECO:0000313" key="3">
    <source>
        <dbReference type="Proteomes" id="UP000826656"/>
    </source>
</evidence>
<sequence>MVHKRKNSKDFIPQLGKSKLFGHKSVIQSSSGEELSTSHMIAGKGQNRPRSFQYGESIQENGIKLPMHNFRSTKLEEVGPTSQQC</sequence>
<reference evidence="2 3" key="1">
    <citation type="journal article" date="2021" name="bioRxiv">
        <title>Chromosome-scale and haplotype-resolved genome assembly of a tetraploid potato cultivar.</title>
        <authorList>
            <person name="Sun H."/>
            <person name="Jiao W.-B."/>
            <person name="Krause K."/>
            <person name="Campoy J.A."/>
            <person name="Goel M."/>
            <person name="Folz-Donahue K."/>
            <person name="Kukat C."/>
            <person name="Huettel B."/>
            <person name="Schneeberger K."/>
        </authorList>
    </citation>
    <scope>NUCLEOTIDE SEQUENCE [LARGE SCALE GENOMIC DNA]</scope>
    <source>
        <strain evidence="2">SolTubOtavaFocal</strain>
        <tissue evidence="2">Leaves</tissue>
    </source>
</reference>
<comment type="caution">
    <text evidence="2">The sequence shown here is derived from an EMBL/GenBank/DDBJ whole genome shotgun (WGS) entry which is preliminary data.</text>
</comment>
<dbReference type="EMBL" id="JAIVGD010000005">
    <property type="protein sequence ID" value="KAH0773537.1"/>
    <property type="molecule type" value="Genomic_DNA"/>
</dbReference>
<feature type="compositionally biased region" description="Polar residues" evidence="1">
    <location>
        <begin position="30"/>
        <end position="39"/>
    </location>
</feature>
<name>A0ABQ7W125_SOLTU</name>
<accession>A0ABQ7W125</accession>
<keyword evidence="3" id="KW-1185">Reference proteome</keyword>
<evidence type="ECO:0000256" key="1">
    <source>
        <dbReference type="SAM" id="MobiDB-lite"/>
    </source>
</evidence>